<dbReference type="WBParaSite" id="TMUE_2000009077.1">
    <property type="protein sequence ID" value="TMUE_2000009077.1"/>
    <property type="gene ID" value="WBGene00300511"/>
</dbReference>
<protein>
    <submittedName>
        <fullName evidence="3">Reverse transcriptase domain-containing protein</fullName>
    </submittedName>
</protein>
<dbReference type="InterPro" id="IPR000477">
    <property type="entry name" value="RT_dom"/>
</dbReference>
<dbReference type="PANTHER" id="PTHR21301:SF10">
    <property type="entry name" value="REVERSE TRANSCRIPTASE DOMAIN-CONTAINING PROTEIN"/>
    <property type="match status" value="1"/>
</dbReference>
<dbReference type="AlphaFoldDB" id="A0A5S6QQD0"/>
<organism evidence="2 3">
    <name type="scientific">Trichuris muris</name>
    <name type="common">Mouse whipworm</name>
    <dbReference type="NCBI Taxonomy" id="70415"/>
    <lineage>
        <taxon>Eukaryota</taxon>
        <taxon>Metazoa</taxon>
        <taxon>Ecdysozoa</taxon>
        <taxon>Nematoda</taxon>
        <taxon>Enoplea</taxon>
        <taxon>Dorylaimia</taxon>
        <taxon>Trichinellida</taxon>
        <taxon>Trichuridae</taxon>
        <taxon>Trichuris</taxon>
    </lineage>
</organism>
<sequence>MRVELRTDDILVSYDVKGLFTSVPLGYTYDIILESLSKDENLKQRTKLNSSHLTQLVKFCLEEGNYFHWNGCFSQKKGAPMGSSLSPVVAEMFMEHLKDIAFPDGFSVFGVKMFKRYVDDIFVIMEQGKEVALLDHLNVLFPGKVNFTMEREEKGKLPFLDSLVIRDQGHIKTKVFRKPTNSERYLNFFSNHPLNVKKGIITGMVDRAYFLRHGDYLKDEIKHISQTLLRNGYPKKFAEATISERLLKLRNLD</sequence>
<reference evidence="3" key="1">
    <citation type="submission" date="2019-12" db="UniProtKB">
        <authorList>
            <consortium name="WormBaseParasite"/>
        </authorList>
    </citation>
    <scope>IDENTIFICATION</scope>
</reference>
<proteinExistence type="predicted"/>
<name>A0A5S6QQD0_TRIMR</name>
<evidence type="ECO:0000259" key="1">
    <source>
        <dbReference type="PROSITE" id="PS50878"/>
    </source>
</evidence>
<evidence type="ECO:0000313" key="2">
    <source>
        <dbReference type="Proteomes" id="UP000046395"/>
    </source>
</evidence>
<dbReference type="InterPro" id="IPR058912">
    <property type="entry name" value="HTH_animal"/>
</dbReference>
<keyword evidence="2" id="KW-1185">Reference proteome</keyword>
<feature type="domain" description="Reverse transcriptase" evidence="1">
    <location>
        <begin position="1"/>
        <end position="190"/>
    </location>
</feature>
<dbReference type="STRING" id="70415.A0A5S6QQD0"/>
<accession>A0A5S6QQD0</accession>
<evidence type="ECO:0000313" key="3">
    <source>
        <dbReference type="WBParaSite" id="TMUE_2000009077.1"/>
    </source>
</evidence>
<dbReference type="PROSITE" id="PS50878">
    <property type="entry name" value="RT_POL"/>
    <property type="match status" value="1"/>
</dbReference>
<dbReference type="Proteomes" id="UP000046395">
    <property type="component" value="Unassembled WGS sequence"/>
</dbReference>
<dbReference type="PANTHER" id="PTHR21301">
    <property type="entry name" value="REVERSE TRANSCRIPTASE"/>
    <property type="match status" value="1"/>
</dbReference>
<dbReference type="Pfam" id="PF26215">
    <property type="entry name" value="HTH_animal"/>
    <property type="match status" value="1"/>
</dbReference>